<feature type="compositionally biased region" description="Low complexity" evidence="7">
    <location>
        <begin position="963"/>
        <end position="977"/>
    </location>
</feature>
<evidence type="ECO:0000256" key="5">
    <source>
        <dbReference type="ARBA" id="ARBA00022840"/>
    </source>
</evidence>
<dbReference type="GeneID" id="37013780"/>
<feature type="region of interest" description="Disordered" evidence="7">
    <location>
        <begin position="741"/>
        <end position="798"/>
    </location>
</feature>
<comment type="similarity">
    <text evidence="1">Belongs to the protein kinase superfamily. STE Ser/Thr protein kinase family. MAP kinase kinase kinase subfamily.</text>
</comment>
<feature type="region of interest" description="Disordered" evidence="7">
    <location>
        <begin position="207"/>
        <end position="332"/>
    </location>
</feature>
<dbReference type="Gene3D" id="3.10.20.90">
    <property type="entry name" value="Phosphatidylinositol 3-kinase Catalytic Subunit, Chain A, domain 1"/>
    <property type="match status" value="1"/>
</dbReference>
<dbReference type="SMART" id="SM01304">
    <property type="entry name" value="Ras_bdg_2"/>
    <property type="match status" value="1"/>
</dbReference>
<dbReference type="InterPro" id="IPR000719">
    <property type="entry name" value="Prot_kinase_dom"/>
</dbReference>
<feature type="binding site" evidence="6">
    <location>
        <position position="1266"/>
    </location>
    <ligand>
        <name>ATP</name>
        <dbReference type="ChEBI" id="CHEBI:30616"/>
    </ligand>
</feature>
<feature type="compositionally biased region" description="Polar residues" evidence="7">
    <location>
        <begin position="499"/>
        <end position="509"/>
    </location>
</feature>
<dbReference type="Gene3D" id="1.10.150.50">
    <property type="entry name" value="Transcription Factor, Ets-1"/>
    <property type="match status" value="1"/>
</dbReference>
<evidence type="ECO:0000256" key="1">
    <source>
        <dbReference type="ARBA" id="ARBA00006529"/>
    </source>
</evidence>
<feature type="compositionally biased region" description="Acidic residues" evidence="7">
    <location>
        <begin position="1156"/>
        <end position="1180"/>
    </location>
</feature>
<dbReference type="SMART" id="SM00454">
    <property type="entry name" value="SAM"/>
    <property type="match status" value="1"/>
</dbReference>
<name>A0A316U8V8_9BASI</name>
<dbReference type="FunFam" id="1.10.510.10:FF:000334">
    <property type="entry name" value="Serine/threonine-protein kinase STE11"/>
    <property type="match status" value="1"/>
</dbReference>
<evidence type="ECO:0000259" key="9">
    <source>
        <dbReference type="PROSITE" id="PS50105"/>
    </source>
</evidence>
<feature type="compositionally biased region" description="Acidic residues" evidence="7">
    <location>
        <begin position="1125"/>
        <end position="1143"/>
    </location>
</feature>
<dbReference type="InterPro" id="IPR050538">
    <property type="entry name" value="MAP_kinase_kinase_kinase"/>
</dbReference>
<evidence type="ECO:0000259" key="10">
    <source>
        <dbReference type="PROSITE" id="PS50200"/>
    </source>
</evidence>
<feature type="compositionally biased region" description="Basic and acidic residues" evidence="7">
    <location>
        <begin position="1181"/>
        <end position="1190"/>
    </location>
</feature>
<evidence type="ECO:0000256" key="3">
    <source>
        <dbReference type="ARBA" id="ARBA00022741"/>
    </source>
</evidence>
<feature type="domain" description="Ras-associating" evidence="10">
    <location>
        <begin position="521"/>
        <end position="634"/>
    </location>
</feature>
<protein>
    <submittedName>
        <fullName evidence="11">Pkinase-domain-containing protein</fullName>
    </submittedName>
</protein>
<evidence type="ECO:0000256" key="2">
    <source>
        <dbReference type="ARBA" id="ARBA00022679"/>
    </source>
</evidence>
<feature type="compositionally biased region" description="Polar residues" evidence="7">
    <location>
        <begin position="450"/>
        <end position="464"/>
    </location>
</feature>
<dbReference type="PROSITE" id="PS00107">
    <property type="entry name" value="PROTEIN_KINASE_ATP"/>
    <property type="match status" value="1"/>
</dbReference>
<keyword evidence="3 6" id="KW-0547">Nucleotide-binding</keyword>
<sequence>MASPLTSRPSTPKSAGVHVTAAGPIPSGRYERGSSSASFTSLHSPSRTAISLEDVKKWNDGDVAAWLTSHRLAHHALTFAQNDITGQVLLDVDQNALREMGIVAVGDRIRVFAAIKALKKRCIESGQVNRNVMLQAQERAEAAHRAQLQAEQAQEDENLMDFLSRPHQVTFINEDPNGQIEYLNGSVGERETGGYLPALGALDGAAAAAAAGPRTQDERRTRPSSRPPPLRLSGSATSNVPTTPTYPSPALHGSFNINGSQGNGTYGQAIPGFAQNRGLGTVGSGSGSSVERPSSANRSPLPPSMRNGEGRLDNSSAATASGHPTHRKTNSALPSFMMTQATPVEAGIVPRQFGSLGAPAGRPSNGSPYNTMGGLEHQQGNVARLAHHFGSPSAQSPTGGSFGSRQIRPATADSAYDNHARGGWNPYGGDTSLNAGGPGAASPLTPITEGLTQSPTTPTSSAGNARQGGTVRGGSSSALRFNSYAASTASSSNAASSTLRGPNSTFSSHDNAHHPSLEDLRRKTIKFIGDDGTTRIVNVSDCTDAHEVLARVLKKFGKSASANTYPAPQGHSPAVEGSFDAGAAGEAEKYVIVAVSLEGQTRELKPEELLAICHAPQTHDPLRERGLVLRKIPNGASSTDSTSRRIARSGRNKLEAFFGERMHDTLHHGHGHGHSSSSSAQSGAHTGSGTGTPADGDSSSTTVGHVTTAGKKMNRASTVSIMSGLGAGALMAMVAAGHNVGNAQSSPASSSARGGARSPPEANSDRESRTDTAHKAGSGSLIALPRKTRNFMGQRPPSELISNHLADFFPATEKRVLERTARKSIYGRASTSLRSSKRDSTWSFRGGATGEDSIPPPLPTKTGNESDFRRAAKDAMSMSSPPVTNAPTLPAVVSGASLDDWSKSIQQSVGGASNSRLEIPDGTQYASRPRNVRQASDHSSARVSLESTRSRKSYGSHLRTARGPSSMSGGFTSSSASNRPASTLNDRSDAASMLTVDEITQEVESRRLSQTFNDAAGDVEDDTCVVDGDGVPIPIRPAARRGGSGSRPKSKRDTNSRSAGDRTSVITLEGDSLRERRGSGDEDGDAASAFSGSRAQGSSPAPASVVLERPSPAMDMQRPPLSSSLEEEDEDEEGEEQDDDEDSERGSLSESSLLDDYGEADEDDSVSDEDEDEEKDDEEDQKAPSVKEDIAGDTSADGVARSRSVGGAGSASRASSGQAAMTKKTSSSGASKQPIKWIKGALIGAGSFGSVYLGMNAKNGLLMAVKQVELPSGQSQNDQKKKRMLDALEGEIELLKTIQHENIVQYLDSYADGTHLNIFLEYVPGGSVVALLRNYGAFEEPLVRNFVRQILHGLSFLHGQDIVHRDIKGANILVDNKSCIKISDFGISKKVESDLLTNARAHRPSLQGSVFWMAPEVVKQTSYSRKADIWSLGCLVVEMMSGTHPWPNLNQMQALFKIGSCAKPSLPEEISAEAVDFLEKTFEIDHEKRPTADELLRHAFITEEVLGATTGDEMDGEAGRAQATSEEGEGQGQGEEEAPKVAPVAAPPLAAGQVDGTAPATKRRERQASHVSEA</sequence>
<feature type="region of interest" description="Disordered" evidence="7">
    <location>
        <begin position="1019"/>
        <end position="1230"/>
    </location>
</feature>
<feature type="compositionally biased region" description="Polar residues" evidence="7">
    <location>
        <begin position="906"/>
        <end position="916"/>
    </location>
</feature>
<dbReference type="InterPro" id="IPR011009">
    <property type="entry name" value="Kinase-like_dom_sf"/>
</dbReference>
<dbReference type="Pfam" id="PF00069">
    <property type="entry name" value="Pkinase"/>
    <property type="match status" value="1"/>
</dbReference>
<feature type="region of interest" description="Disordered" evidence="7">
    <location>
        <begin position="629"/>
        <end position="648"/>
    </location>
</feature>
<dbReference type="Pfam" id="PF14847">
    <property type="entry name" value="Ras_bdg_2"/>
    <property type="match status" value="1"/>
</dbReference>
<feature type="compositionally biased region" description="Polar residues" evidence="7">
    <location>
        <begin position="1"/>
        <end position="13"/>
    </location>
</feature>
<feature type="compositionally biased region" description="Basic and acidic residues" evidence="7">
    <location>
        <begin position="1071"/>
        <end position="1080"/>
    </location>
</feature>
<dbReference type="RefSeq" id="XP_025348850.1">
    <property type="nucleotide sequence ID" value="XM_025492046.1"/>
</dbReference>
<dbReference type="Gene3D" id="1.10.510.10">
    <property type="entry name" value="Transferase(Phosphotransferase) domain 1"/>
    <property type="match status" value="1"/>
</dbReference>
<proteinExistence type="inferred from homology"/>
<feature type="compositionally biased region" description="Polar residues" evidence="7">
    <location>
        <begin position="236"/>
        <end position="245"/>
    </location>
</feature>
<keyword evidence="4 11" id="KW-0418">Kinase</keyword>
<feature type="region of interest" description="Disordered" evidence="7">
    <location>
        <begin position="1"/>
        <end position="42"/>
    </location>
</feature>
<accession>A0A316U8V8</accession>
<dbReference type="GO" id="GO:0005524">
    <property type="term" value="F:ATP binding"/>
    <property type="evidence" value="ECO:0007669"/>
    <property type="project" value="UniProtKB-UniRule"/>
</dbReference>
<feature type="compositionally biased region" description="Low complexity" evidence="7">
    <location>
        <begin position="745"/>
        <end position="760"/>
    </location>
</feature>
<dbReference type="EMBL" id="KZ819324">
    <property type="protein sequence ID" value="PWN21690.1"/>
    <property type="molecule type" value="Genomic_DNA"/>
</dbReference>
<dbReference type="InterPro" id="IPR017441">
    <property type="entry name" value="Protein_kinase_ATP_BS"/>
</dbReference>
<feature type="compositionally biased region" description="Low complexity" evidence="7">
    <location>
        <begin position="1540"/>
        <end position="1551"/>
    </location>
</feature>
<gene>
    <name evidence="11" type="ORF">BCV69DRAFT_281626</name>
</gene>
<dbReference type="CDD" id="cd09534">
    <property type="entry name" value="SAM_Ste11_fungal"/>
    <property type="match status" value="1"/>
</dbReference>
<feature type="compositionally biased region" description="Low complexity" evidence="7">
    <location>
        <begin position="674"/>
        <end position="687"/>
    </location>
</feature>
<feature type="region of interest" description="Disordered" evidence="7">
    <location>
        <begin position="829"/>
        <end position="865"/>
    </location>
</feature>
<keyword evidence="5 6" id="KW-0067">ATP-binding</keyword>
<evidence type="ECO:0000256" key="7">
    <source>
        <dbReference type="SAM" id="MobiDB-lite"/>
    </source>
</evidence>
<feature type="compositionally biased region" description="Basic and acidic residues" evidence="7">
    <location>
        <begin position="763"/>
        <end position="774"/>
    </location>
</feature>
<dbReference type="InterPro" id="IPR000159">
    <property type="entry name" value="RA_dom"/>
</dbReference>
<keyword evidence="12" id="KW-1185">Reference proteome</keyword>
<feature type="compositionally biased region" description="Low complexity" evidence="7">
    <location>
        <begin position="1146"/>
        <end position="1155"/>
    </location>
</feature>
<evidence type="ECO:0000313" key="11">
    <source>
        <dbReference type="EMBL" id="PWN21690.1"/>
    </source>
</evidence>
<dbReference type="PANTHER" id="PTHR48016:SF56">
    <property type="entry name" value="MAPKK KINASE"/>
    <property type="match status" value="1"/>
</dbReference>
<dbReference type="SUPFAM" id="SSF56112">
    <property type="entry name" value="Protein kinase-like (PK-like)"/>
    <property type="match status" value="1"/>
</dbReference>
<feature type="region of interest" description="Disordered" evidence="7">
    <location>
        <begin position="415"/>
        <end position="476"/>
    </location>
</feature>
<feature type="domain" description="SAM" evidence="9">
    <location>
        <begin position="58"/>
        <end position="121"/>
    </location>
</feature>
<dbReference type="PROSITE" id="PS50200">
    <property type="entry name" value="RA"/>
    <property type="match status" value="1"/>
</dbReference>
<feature type="compositionally biased region" description="Polar residues" evidence="7">
    <location>
        <begin position="1090"/>
        <end position="1101"/>
    </location>
</feature>
<dbReference type="Pfam" id="PF00536">
    <property type="entry name" value="SAM_1"/>
    <property type="match status" value="1"/>
</dbReference>
<dbReference type="InterPro" id="IPR013761">
    <property type="entry name" value="SAM/pointed_sf"/>
</dbReference>
<organism evidence="11 12">
    <name type="scientific">Pseudomicrostroma glucosiphilum</name>
    <dbReference type="NCBI Taxonomy" id="1684307"/>
    <lineage>
        <taxon>Eukaryota</taxon>
        <taxon>Fungi</taxon>
        <taxon>Dikarya</taxon>
        <taxon>Basidiomycota</taxon>
        <taxon>Ustilaginomycotina</taxon>
        <taxon>Exobasidiomycetes</taxon>
        <taxon>Microstromatales</taxon>
        <taxon>Microstromatales incertae sedis</taxon>
        <taxon>Pseudomicrostroma</taxon>
    </lineage>
</organism>
<dbReference type="InterPro" id="IPR001660">
    <property type="entry name" value="SAM"/>
</dbReference>
<dbReference type="STRING" id="1684307.A0A316U8V8"/>
<dbReference type="PANTHER" id="PTHR48016">
    <property type="entry name" value="MAP KINASE KINASE KINASE SSK2-RELATED-RELATED"/>
    <property type="match status" value="1"/>
</dbReference>
<feature type="region of interest" description="Disordered" evidence="7">
    <location>
        <begin position="664"/>
        <end position="711"/>
    </location>
</feature>
<dbReference type="OrthoDB" id="266718at2759"/>
<feature type="region of interest" description="Disordered" evidence="7">
    <location>
        <begin position="490"/>
        <end position="517"/>
    </location>
</feature>
<reference evidence="11 12" key="1">
    <citation type="journal article" date="2018" name="Mol. Biol. Evol.">
        <title>Broad Genomic Sampling Reveals a Smut Pathogenic Ancestry of the Fungal Clade Ustilaginomycotina.</title>
        <authorList>
            <person name="Kijpornyongpan T."/>
            <person name="Mondo S.J."/>
            <person name="Barry K."/>
            <person name="Sandor L."/>
            <person name="Lee J."/>
            <person name="Lipzen A."/>
            <person name="Pangilinan J."/>
            <person name="LaButti K."/>
            <person name="Hainaut M."/>
            <person name="Henrissat B."/>
            <person name="Grigoriev I.V."/>
            <person name="Spatafora J.W."/>
            <person name="Aime M.C."/>
        </authorList>
    </citation>
    <scope>NUCLEOTIDE SEQUENCE [LARGE SCALE GENOMIC DNA]</scope>
    <source>
        <strain evidence="11 12">MCA 4718</strain>
    </source>
</reference>
<feature type="region of interest" description="Disordered" evidence="7">
    <location>
        <begin position="1507"/>
        <end position="1574"/>
    </location>
</feature>
<dbReference type="Proteomes" id="UP000245942">
    <property type="component" value="Unassembled WGS sequence"/>
</dbReference>
<evidence type="ECO:0000259" key="8">
    <source>
        <dbReference type="PROSITE" id="PS50011"/>
    </source>
</evidence>
<dbReference type="InterPro" id="IPR029458">
    <property type="entry name" value="Ras-bd_By2"/>
</dbReference>
<feature type="region of interest" description="Disordered" evidence="7">
    <location>
        <begin position="906"/>
        <end position="990"/>
    </location>
</feature>
<dbReference type="PROSITE" id="PS50105">
    <property type="entry name" value="SAM_DOMAIN"/>
    <property type="match status" value="1"/>
</dbReference>
<feature type="compositionally biased region" description="Low complexity" evidence="7">
    <location>
        <begin position="1198"/>
        <end position="1220"/>
    </location>
</feature>
<dbReference type="PROSITE" id="PS00108">
    <property type="entry name" value="PROTEIN_KINASE_ST"/>
    <property type="match status" value="1"/>
</dbReference>
<dbReference type="GO" id="GO:0004709">
    <property type="term" value="F:MAP kinase kinase kinase activity"/>
    <property type="evidence" value="ECO:0007669"/>
    <property type="project" value="UniProtKB-ARBA"/>
</dbReference>
<dbReference type="SUPFAM" id="SSF47769">
    <property type="entry name" value="SAM/Pointed domain"/>
    <property type="match status" value="1"/>
</dbReference>
<feature type="domain" description="Protein kinase" evidence="8">
    <location>
        <begin position="1237"/>
        <end position="1501"/>
    </location>
</feature>
<feature type="region of interest" description="Disordered" evidence="7">
    <location>
        <begin position="352"/>
        <end position="375"/>
    </location>
</feature>
<keyword evidence="2" id="KW-0808">Transferase</keyword>
<evidence type="ECO:0000313" key="12">
    <source>
        <dbReference type="Proteomes" id="UP000245942"/>
    </source>
</evidence>
<feature type="region of interest" description="Disordered" evidence="7">
    <location>
        <begin position="388"/>
        <end position="407"/>
    </location>
</feature>
<dbReference type="InterPro" id="IPR008271">
    <property type="entry name" value="Ser/Thr_kinase_AS"/>
</dbReference>
<evidence type="ECO:0000256" key="4">
    <source>
        <dbReference type="ARBA" id="ARBA00022777"/>
    </source>
</evidence>
<dbReference type="SMART" id="SM00220">
    <property type="entry name" value="S_TKc"/>
    <property type="match status" value="1"/>
</dbReference>
<dbReference type="FunFam" id="3.30.200.20:FF:000387">
    <property type="entry name" value="Serine/threonine-protein kinase STE11"/>
    <property type="match status" value="1"/>
</dbReference>
<dbReference type="PROSITE" id="PS50011">
    <property type="entry name" value="PROTEIN_KINASE_DOM"/>
    <property type="match status" value="1"/>
</dbReference>
<feature type="compositionally biased region" description="Polar residues" evidence="7">
    <location>
        <begin position="33"/>
        <end position="42"/>
    </location>
</feature>
<evidence type="ECO:0000256" key="6">
    <source>
        <dbReference type="PROSITE-ProRule" id="PRU10141"/>
    </source>
</evidence>